<evidence type="ECO:0000256" key="2">
    <source>
        <dbReference type="ARBA" id="ARBA00012702"/>
    </source>
</evidence>
<evidence type="ECO:0000256" key="9">
    <source>
        <dbReference type="RuleBase" id="RU365056"/>
    </source>
</evidence>
<gene>
    <name evidence="12" type="ORF">IL334_006017</name>
</gene>
<dbReference type="RefSeq" id="XP_062793773.1">
    <property type="nucleotide sequence ID" value="XM_062937722.1"/>
</dbReference>
<dbReference type="CDD" id="cd02893">
    <property type="entry name" value="FTase"/>
    <property type="match status" value="1"/>
</dbReference>
<dbReference type="PANTHER" id="PTHR11774">
    <property type="entry name" value="GERANYLGERANYL TRANSFERASE TYPE BETA SUBUNIT"/>
    <property type="match status" value="1"/>
</dbReference>
<comment type="similarity">
    <text evidence="1 9">Belongs to the protein prenyltransferase subunit beta family.</text>
</comment>
<dbReference type="SUPFAM" id="SSF48239">
    <property type="entry name" value="Terpenoid cyclases/Protein prenyltransferases"/>
    <property type="match status" value="1"/>
</dbReference>
<dbReference type="InterPro" id="IPR026872">
    <property type="entry name" value="FTB"/>
</dbReference>
<feature type="region of interest" description="Disordered" evidence="10">
    <location>
        <begin position="356"/>
        <end position="394"/>
    </location>
</feature>
<dbReference type="InterPro" id="IPR001330">
    <property type="entry name" value="Prenyltrans"/>
</dbReference>
<evidence type="ECO:0000256" key="3">
    <source>
        <dbReference type="ARBA" id="ARBA00015798"/>
    </source>
</evidence>
<evidence type="ECO:0000259" key="11">
    <source>
        <dbReference type="Pfam" id="PF00432"/>
    </source>
</evidence>
<evidence type="ECO:0000256" key="10">
    <source>
        <dbReference type="SAM" id="MobiDB-lite"/>
    </source>
</evidence>
<feature type="region of interest" description="Disordered" evidence="10">
    <location>
        <begin position="455"/>
        <end position="485"/>
    </location>
</feature>
<keyword evidence="7" id="KW-0677">Repeat</keyword>
<dbReference type="EC" id="2.5.1.58" evidence="2 9"/>
<sequence>MPTFAPSIYTLPSTPLPSNSHPTATLYEQLDTESVISSLFTVLSPPSDATSISTDSDNVPTTLRKNEHTQFLASTFFKLPGKFVSLDASRPWLVFWSVHSLDILGVALDQNTKDRVVSTLLKFLSPQGGFAGGPSNSQLPHLLPTYASVCSLAITGNSGSGGGWEELKKSRQAIYDFFMDCKNPDGGFVVCKGGEVDVRGTYCLLVVATLLDIITPELIYNVDKFISSCQTYEGGFACSQFSFPSSSSISSTSTNNAEIDTDKSFVRASMAEAHGGYTSCSLNSHFLLSSIPLPNTPKFPEPIDAYAALRWSVLQQGEAIEGGGFRGRSNKLVDGCYSWWVGGTIPICEELVKRQKKSRSDSRSQGNKSRIQAVVESEEGEQTEKEEDWIDEIPSPPLFNRVALQEFTLIAAQQEAGGSGGLRDKPGKRPDQYHTCNNLSGLSIAQHQMRHSTSIVSSNKEKFDTSKGLPAVKTRSTRGGWSSEEERQNARKEIWANALGWVEDENAEMVVGGKENRVNTTTPVFNILGLRLKPFINYFYCQDEST</sequence>
<dbReference type="InterPro" id="IPR045089">
    <property type="entry name" value="PGGT1B-like"/>
</dbReference>
<dbReference type="PANTHER" id="PTHR11774:SF6">
    <property type="entry name" value="PROTEIN FARNESYLTRANSFERASE SUBUNIT BETA"/>
    <property type="match status" value="1"/>
</dbReference>
<evidence type="ECO:0000256" key="8">
    <source>
        <dbReference type="ARBA" id="ARBA00022833"/>
    </source>
</evidence>
<feature type="domain" description="Prenyltransferase alpha-alpha toroid" evidence="11">
    <location>
        <begin position="63"/>
        <end position="526"/>
    </location>
</feature>
<dbReference type="EMBL" id="CP141888">
    <property type="protein sequence ID" value="WRT69034.1"/>
    <property type="molecule type" value="Genomic_DNA"/>
</dbReference>
<keyword evidence="6 9" id="KW-0479">Metal-binding</keyword>
<evidence type="ECO:0000256" key="4">
    <source>
        <dbReference type="ARBA" id="ARBA00022602"/>
    </source>
</evidence>
<evidence type="ECO:0000256" key="5">
    <source>
        <dbReference type="ARBA" id="ARBA00022679"/>
    </source>
</evidence>
<comment type="catalytic activity">
    <reaction evidence="9">
        <text>L-cysteinyl-[protein] + (2E,6E)-farnesyl diphosphate = S-(2E,6E)-farnesyl-L-cysteinyl-[protein] + diphosphate</text>
        <dbReference type="Rhea" id="RHEA:13345"/>
        <dbReference type="Rhea" id="RHEA-COMP:10131"/>
        <dbReference type="Rhea" id="RHEA-COMP:11535"/>
        <dbReference type="ChEBI" id="CHEBI:29950"/>
        <dbReference type="ChEBI" id="CHEBI:33019"/>
        <dbReference type="ChEBI" id="CHEBI:86019"/>
        <dbReference type="ChEBI" id="CHEBI:175763"/>
    </reaction>
</comment>
<feature type="compositionally biased region" description="Acidic residues" evidence="10">
    <location>
        <begin position="376"/>
        <end position="391"/>
    </location>
</feature>
<evidence type="ECO:0000256" key="7">
    <source>
        <dbReference type="ARBA" id="ARBA00022737"/>
    </source>
</evidence>
<evidence type="ECO:0000313" key="13">
    <source>
        <dbReference type="Proteomes" id="UP001329825"/>
    </source>
</evidence>
<evidence type="ECO:0000313" key="12">
    <source>
        <dbReference type="EMBL" id="WRT69034.1"/>
    </source>
</evidence>
<keyword evidence="4 9" id="KW-0637">Prenyltransferase</keyword>
<keyword evidence="8 9" id="KW-0862">Zinc</keyword>
<dbReference type="GeneID" id="87958147"/>
<name>A0ABZ1D6T7_9TREE</name>
<accession>A0ABZ1D6T7</accession>
<proteinExistence type="inferred from homology"/>
<reference evidence="12 13" key="1">
    <citation type="submission" date="2024-01" db="EMBL/GenBank/DDBJ databases">
        <title>Comparative genomics of Cryptococcus and Kwoniella reveals pathogenesis evolution and contrasting modes of karyotype evolution via chromosome fusion or intercentromeric recombination.</title>
        <authorList>
            <person name="Coelho M.A."/>
            <person name="David-Palma M."/>
            <person name="Shea T."/>
            <person name="Bowers K."/>
            <person name="McGinley-Smith S."/>
            <person name="Mohammad A.W."/>
            <person name="Gnirke A."/>
            <person name="Yurkov A.M."/>
            <person name="Nowrousian M."/>
            <person name="Sun S."/>
            <person name="Cuomo C.A."/>
            <person name="Heitman J."/>
        </authorList>
    </citation>
    <scope>NUCLEOTIDE SEQUENCE [LARGE SCALE GENOMIC DNA]</scope>
    <source>
        <strain evidence="12">CBS 11374</strain>
    </source>
</reference>
<dbReference type="InterPro" id="IPR008930">
    <property type="entry name" value="Terpenoid_cyclase/PrenylTrfase"/>
</dbReference>
<comment type="cofactor">
    <cofactor evidence="9">
        <name>Zn(2+)</name>
        <dbReference type="ChEBI" id="CHEBI:29105"/>
    </cofactor>
    <text evidence="9">Binds 1 zinc ion per subunit.</text>
</comment>
<evidence type="ECO:0000256" key="1">
    <source>
        <dbReference type="ARBA" id="ARBA00010497"/>
    </source>
</evidence>
<keyword evidence="5 9" id="KW-0808">Transferase</keyword>
<protein>
    <recommendedName>
        <fullName evidence="3 9">Protein farnesyltransferase subunit beta</fullName>
        <shortName evidence="9">FTase-beta</shortName>
        <ecNumber evidence="2 9">2.5.1.58</ecNumber>
    </recommendedName>
</protein>
<dbReference type="Gene3D" id="1.50.10.20">
    <property type="match status" value="1"/>
</dbReference>
<comment type="function">
    <text evidence="9">Catalyzes the transfer of a farnesyl moiety from farnesyl diphosphate to a cysteine at the fourth position from the C-terminus of several proteins. The beta subunit is responsible for peptide-binding.</text>
</comment>
<keyword evidence="13" id="KW-1185">Reference proteome</keyword>
<dbReference type="Proteomes" id="UP001329825">
    <property type="component" value="Chromosome 8"/>
</dbReference>
<organism evidence="12 13">
    <name type="scientific">Kwoniella shivajii</name>
    <dbReference type="NCBI Taxonomy" id="564305"/>
    <lineage>
        <taxon>Eukaryota</taxon>
        <taxon>Fungi</taxon>
        <taxon>Dikarya</taxon>
        <taxon>Basidiomycota</taxon>
        <taxon>Agaricomycotina</taxon>
        <taxon>Tremellomycetes</taxon>
        <taxon>Tremellales</taxon>
        <taxon>Cryptococcaceae</taxon>
        <taxon>Kwoniella</taxon>
    </lineage>
</organism>
<dbReference type="Pfam" id="PF00432">
    <property type="entry name" value="Prenyltrans"/>
    <property type="match status" value="1"/>
</dbReference>
<comment type="subunit">
    <text evidence="9">Heterodimer of an alpha and a beta subunit.</text>
</comment>
<evidence type="ECO:0000256" key="6">
    <source>
        <dbReference type="ARBA" id="ARBA00022723"/>
    </source>
</evidence>